<dbReference type="RefSeq" id="WP_088354263.1">
    <property type="nucleotide sequence ID" value="NZ_CP061813.1"/>
</dbReference>
<dbReference type="Gene3D" id="3.40.50.300">
    <property type="entry name" value="P-loop containing nucleotide triphosphate hydrolases"/>
    <property type="match status" value="2"/>
</dbReference>
<dbReference type="InterPro" id="IPR014001">
    <property type="entry name" value="Helicase_ATP-bd"/>
</dbReference>
<dbReference type="GO" id="GO:0009035">
    <property type="term" value="F:type I site-specific deoxyribonuclease activity"/>
    <property type="evidence" value="ECO:0007669"/>
    <property type="project" value="UniProtKB-EC"/>
</dbReference>
<dbReference type="REBASE" id="447554">
    <property type="entry name" value="Pha52418ORF15275P"/>
</dbReference>
<dbReference type="PANTHER" id="PTHR47396:SF1">
    <property type="entry name" value="ATP-DEPENDENT HELICASE IRC3-RELATED"/>
    <property type="match status" value="1"/>
</dbReference>
<organism evidence="3 4">
    <name type="scientific">Polaribacter haliotis</name>
    <dbReference type="NCBI Taxonomy" id="1888915"/>
    <lineage>
        <taxon>Bacteria</taxon>
        <taxon>Pseudomonadati</taxon>
        <taxon>Bacteroidota</taxon>
        <taxon>Flavobacteriia</taxon>
        <taxon>Flavobacteriales</taxon>
        <taxon>Flavobacteriaceae</taxon>
    </lineage>
</organism>
<evidence type="ECO:0000313" key="3">
    <source>
        <dbReference type="EMBL" id="QOD60680.1"/>
    </source>
</evidence>
<feature type="coiled-coil region" evidence="1">
    <location>
        <begin position="149"/>
        <end position="193"/>
    </location>
</feature>
<proteinExistence type="predicted"/>
<dbReference type="Pfam" id="PF04851">
    <property type="entry name" value="ResIII"/>
    <property type="match status" value="1"/>
</dbReference>
<evidence type="ECO:0000259" key="2">
    <source>
        <dbReference type="PROSITE" id="PS51192"/>
    </source>
</evidence>
<evidence type="ECO:0000313" key="4">
    <source>
        <dbReference type="Proteomes" id="UP000516764"/>
    </source>
</evidence>
<dbReference type="InterPro" id="IPR025285">
    <property type="entry name" value="DUF4145"/>
</dbReference>
<dbReference type="InterPro" id="IPR006935">
    <property type="entry name" value="Helicase/UvrB_N"/>
</dbReference>
<dbReference type="Pfam" id="PF04313">
    <property type="entry name" value="HSDR_N"/>
    <property type="match status" value="1"/>
</dbReference>
<dbReference type="Pfam" id="PF13643">
    <property type="entry name" value="DUF4145"/>
    <property type="match status" value="1"/>
</dbReference>
<dbReference type="SMART" id="SM00487">
    <property type="entry name" value="DEXDc"/>
    <property type="match status" value="1"/>
</dbReference>
<dbReference type="CDD" id="cd18032">
    <property type="entry name" value="DEXHc_RE_I_III_res"/>
    <property type="match status" value="1"/>
</dbReference>
<sequence>MSNFSFLKEEFLQLYYESAIAEKYTFTAPKYAALQCRITLELGINWLYDNDVEMERPYDTTLSALLHHQSFRNTINRMLFQELNLVRKIGNNAAHGKKVSTKEALVCLRSIFRFTTYISKYYSQLNPEIDVFNENFIGKPEGAINDKTTKELKARAEQAEAKLKELKEAKEKQEELQKENELLKLQLKQQQEKLLVRKQERTKAIVQETAIPILTPELETRKLFIDVLLKEAGFTNFKNGVDIEFPVTGMPKVTNPSGVGYVDYVLWGNNGLPLAVVEAKSTLHNAAKGKHQAFLYANCLEKMTGQRPIIFYSNGFETFIWDDTFYPSREVSGFYTKAELEFLIEKRKSREDIRNFTVNTDIAGRPYQLEAIKRIGESLVITKDGDLKGRNRESLLVMATGSGKTRTAAAAVDMFIKSNWAKRILFLADRNALVTQAKNAFKEHLPHLSAIDLTKEKEDTGTRLVFSTYPTIMNKIDSLKNEDGRFYGVGHFDVIIIDEAHRSVYQKYGAIFDYFDAILLGLTATPKKDIDHNTYSLFGIEDDDPTFAYELTQAVNDKFLVPPKAIDVPVKFLHEGIKYNQLSEKDKRKFEEKFGDFTIDDTDDENPQIHKGQLNKFLFNTKTVDTVLDYVMSNGIKVNGGDMLGKTIIFAKNHTHAIFIEDRFNKNYPEYSGNFLRVIDNYESKAQDLLEKFCDDKQHQMPQIAVSVDMMDTGVDAPQVVNLVFFKQVRSYSKYWQMIGRGTRLRPNLFGPEKDKSNFVIFDFCSNFDYFDEFPDGINPSTAKTISQNIFETKLHIIEAIRNSDVSTEQNDALAVVYTNELHSDINALNKERFEVRKHLRLVTEFKSRERWSNLSVGDIVDICANLSNLSAKKNEDDELAKRFDLLALRLQLAILKNATSQENYITRIHDIGIKLHKKRNIPVVADKLPLINQIKEFQFWSSVDIQQIEHIRIELRELIKFIDKDSIAPMYTDFEDELYDLQVSEKDILPTYTRLQSYKDRVESFIRKNKSHLVIDKLHKNIPITERELDLLESLLFDEENRTKEDYQKEYGELPLGKFIRSIVGLDIEVVNTLFANYIQNENLQPAQISFVNKLITYLNSNGTLDKSLLVKPPFTETHDNGIIGVFTNEEDVRKIISIVDLVNSNVIA</sequence>
<dbReference type="InterPro" id="IPR007409">
    <property type="entry name" value="Restrct_endonuc_type1_HsdR_N"/>
</dbReference>
<dbReference type="PROSITE" id="PS51192">
    <property type="entry name" value="HELICASE_ATP_BIND_1"/>
    <property type="match status" value="1"/>
</dbReference>
<accession>A0A7L8AFD8</accession>
<dbReference type="EMBL" id="CP061813">
    <property type="protein sequence ID" value="QOD60680.1"/>
    <property type="molecule type" value="Genomic_DNA"/>
</dbReference>
<dbReference type="Gene3D" id="3.90.1570.30">
    <property type="match status" value="1"/>
</dbReference>
<keyword evidence="4" id="KW-1185">Reference proteome</keyword>
<dbReference type="KEGG" id="phal:H9I45_15275"/>
<evidence type="ECO:0000256" key="1">
    <source>
        <dbReference type="SAM" id="Coils"/>
    </source>
</evidence>
<dbReference type="GO" id="GO:0003677">
    <property type="term" value="F:DNA binding"/>
    <property type="evidence" value="ECO:0007669"/>
    <property type="project" value="UniProtKB-KW"/>
</dbReference>
<dbReference type="PANTHER" id="PTHR47396">
    <property type="entry name" value="TYPE I RESTRICTION ENZYME ECOKI R PROTEIN"/>
    <property type="match status" value="1"/>
</dbReference>
<dbReference type="InterPro" id="IPR013670">
    <property type="entry name" value="EcoEI_R_C_dom"/>
</dbReference>
<keyword evidence="1" id="KW-0175">Coiled coil</keyword>
<dbReference type="OrthoDB" id="9759819at2"/>
<keyword evidence="3" id="KW-0378">Hydrolase</keyword>
<gene>
    <name evidence="3" type="ORF">H9I45_15275</name>
</gene>
<keyword evidence="3" id="KW-0547">Nucleotide-binding</keyword>
<reference evidence="3 4" key="1">
    <citation type="journal article" date="2016" name="Int. J. Syst. Evol. Microbiol.">
        <title>Polaribacter haliotis sp. nov., isolated from the gut of abalone Haliotis discus hannai.</title>
        <authorList>
            <person name="Kim Y.O."/>
            <person name="Park I.S."/>
            <person name="Park S."/>
            <person name="Nam B.H."/>
            <person name="Park J.M."/>
            <person name="Kim D.G."/>
            <person name="Yoon J.H."/>
        </authorList>
    </citation>
    <scope>NUCLEOTIDE SEQUENCE [LARGE SCALE GENOMIC DNA]</scope>
    <source>
        <strain evidence="3 4">KCTC 52418</strain>
    </source>
</reference>
<feature type="domain" description="Helicase ATP-binding" evidence="2">
    <location>
        <begin position="385"/>
        <end position="544"/>
    </location>
</feature>
<name>A0A7L8AFD8_9FLAO</name>
<dbReference type="GO" id="GO:0004386">
    <property type="term" value="F:helicase activity"/>
    <property type="evidence" value="ECO:0007669"/>
    <property type="project" value="UniProtKB-KW"/>
</dbReference>
<dbReference type="InterPro" id="IPR027417">
    <property type="entry name" value="P-loop_NTPase"/>
</dbReference>
<dbReference type="SUPFAM" id="SSF52540">
    <property type="entry name" value="P-loop containing nucleoside triphosphate hydrolases"/>
    <property type="match status" value="2"/>
</dbReference>
<dbReference type="Pfam" id="PF08463">
    <property type="entry name" value="EcoEI_R_C"/>
    <property type="match status" value="1"/>
</dbReference>
<dbReference type="InterPro" id="IPR050742">
    <property type="entry name" value="Helicase_Restrict-Modif_Enz"/>
</dbReference>
<keyword evidence="3" id="KW-0067">ATP-binding</keyword>
<dbReference type="Proteomes" id="UP000516764">
    <property type="component" value="Chromosome"/>
</dbReference>
<protein>
    <submittedName>
        <fullName evidence="3">DEAD/DEAH box helicase family protein</fullName>
    </submittedName>
</protein>
<dbReference type="GO" id="GO:0009307">
    <property type="term" value="P:DNA restriction-modification system"/>
    <property type="evidence" value="ECO:0007669"/>
    <property type="project" value="UniProtKB-KW"/>
</dbReference>
<dbReference type="CDD" id="cd18799">
    <property type="entry name" value="SF2_C_EcoAI-like"/>
    <property type="match status" value="1"/>
</dbReference>
<dbReference type="GO" id="GO:0005524">
    <property type="term" value="F:ATP binding"/>
    <property type="evidence" value="ECO:0007669"/>
    <property type="project" value="UniProtKB-KW"/>
</dbReference>
<dbReference type="GO" id="GO:0005829">
    <property type="term" value="C:cytosol"/>
    <property type="evidence" value="ECO:0007669"/>
    <property type="project" value="TreeGrafter"/>
</dbReference>
<keyword evidence="3" id="KW-0347">Helicase</keyword>
<dbReference type="AlphaFoldDB" id="A0A7L8AFD8"/>